<reference evidence="1" key="1">
    <citation type="submission" date="2021-09" db="EMBL/GenBank/DDBJ databases">
        <title>The genome of Mauremys mutica provides insights into the evolution of semi-aquatic lifestyle.</title>
        <authorList>
            <person name="Gong S."/>
            <person name="Gao Y."/>
        </authorList>
    </citation>
    <scope>NUCLEOTIDE SEQUENCE</scope>
    <source>
        <strain evidence="1">MM-2020</strain>
        <tissue evidence="1">Muscle</tissue>
    </source>
</reference>
<accession>A0A9D3X3G1</accession>
<organism evidence="1 2">
    <name type="scientific">Mauremys mutica</name>
    <name type="common">yellowpond turtle</name>
    <dbReference type="NCBI Taxonomy" id="74926"/>
    <lineage>
        <taxon>Eukaryota</taxon>
        <taxon>Metazoa</taxon>
        <taxon>Chordata</taxon>
        <taxon>Craniata</taxon>
        <taxon>Vertebrata</taxon>
        <taxon>Euteleostomi</taxon>
        <taxon>Archelosauria</taxon>
        <taxon>Testudinata</taxon>
        <taxon>Testudines</taxon>
        <taxon>Cryptodira</taxon>
        <taxon>Durocryptodira</taxon>
        <taxon>Testudinoidea</taxon>
        <taxon>Geoemydidae</taxon>
        <taxon>Geoemydinae</taxon>
        <taxon>Mauremys</taxon>
    </lineage>
</organism>
<dbReference type="Proteomes" id="UP000827986">
    <property type="component" value="Unassembled WGS sequence"/>
</dbReference>
<dbReference type="EMBL" id="JAHDVG010000479">
    <property type="protein sequence ID" value="KAH1174744.1"/>
    <property type="molecule type" value="Genomic_DNA"/>
</dbReference>
<keyword evidence="2" id="KW-1185">Reference proteome</keyword>
<evidence type="ECO:0000313" key="2">
    <source>
        <dbReference type="Proteomes" id="UP000827986"/>
    </source>
</evidence>
<dbReference type="AlphaFoldDB" id="A0A9D3X3G1"/>
<name>A0A9D3X3G1_9SAUR</name>
<sequence>MENLLMGVKLELTRQVNHPKTDPVDIEGVHQVAEAFSVEAEVEGAVASLEEVETEAMEEADSIPEVGDIMGLETTIAAAGIKVAMVTGHQEGPTETTMTVTLHTTSKNPS</sequence>
<evidence type="ECO:0000313" key="1">
    <source>
        <dbReference type="EMBL" id="KAH1174744.1"/>
    </source>
</evidence>
<protein>
    <submittedName>
        <fullName evidence="1">Uncharacterized protein</fullName>
    </submittedName>
</protein>
<comment type="caution">
    <text evidence="1">The sequence shown here is derived from an EMBL/GenBank/DDBJ whole genome shotgun (WGS) entry which is preliminary data.</text>
</comment>
<proteinExistence type="predicted"/>
<gene>
    <name evidence="1" type="ORF">KIL84_008735</name>
</gene>